<dbReference type="InterPro" id="IPR000719">
    <property type="entry name" value="Prot_kinase_dom"/>
</dbReference>
<feature type="region of interest" description="Disordered" evidence="13">
    <location>
        <begin position="283"/>
        <end position="312"/>
    </location>
</feature>
<feature type="region of interest" description="Disordered" evidence="13">
    <location>
        <begin position="1119"/>
        <end position="1147"/>
    </location>
</feature>
<organism evidence="15 16">
    <name type="scientific">Edaphochlamys debaryana</name>
    <dbReference type="NCBI Taxonomy" id="47281"/>
    <lineage>
        <taxon>Eukaryota</taxon>
        <taxon>Viridiplantae</taxon>
        <taxon>Chlorophyta</taxon>
        <taxon>core chlorophytes</taxon>
        <taxon>Chlorophyceae</taxon>
        <taxon>CS clade</taxon>
        <taxon>Chlamydomonadales</taxon>
        <taxon>Chlamydomonadales incertae sedis</taxon>
        <taxon>Edaphochlamys</taxon>
    </lineage>
</organism>
<dbReference type="SUPFAM" id="SSF56112">
    <property type="entry name" value="Protein kinase-like (PK-like)"/>
    <property type="match status" value="1"/>
</dbReference>
<feature type="region of interest" description="Disordered" evidence="13">
    <location>
        <begin position="850"/>
        <end position="878"/>
    </location>
</feature>
<feature type="compositionally biased region" description="Pro residues" evidence="13">
    <location>
        <begin position="667"/>
        <end position="676"/>
    </location>
</feature>
<dbReference type="GO" id="GO:0004693">
    <property type="term" value="F:cyclin-dependent protein serine/threonine kinase activity"/>
    <property type="evidence" value="ECO:0007669"/>
    <property type="project" value="UniProtKB-EC"/>
</dbReference>
<dbReference type="Gene3D" id="1.10.510.10">
    <property type="entry name" value="Transferase(Phosphotransferase) domain 1"/>
    <property type="match status" value="1"/>
</dbReference>
<dbReference type="SMART" id="SM00220">
    <property type="entry name" value="S_TKc"/>
    <property type="match status" value="1"/>
</dbReference>
<feature type="region of interest" description="Disordered" evidence="13">
    <location>
        <begin position="756"/>
        <end position="783"/>
    </location>
</feature>
<evidence type="ECO:0000313" key="15">
    <source>
        <dbReference type="EMBL" id="KAG2486566.1"/>
    </source>
</evidence>
<dbReference type="InterPro" id="IPR023828">
    <property type="entry name" value="Peptidase_S8_Ser-AS"/>
</dbReference>
<dbReference type="GO" id="GO:0006508">
    <property type="term" value="P:proteolysis"/>
    <property type="evidence" value="ECO:0007669"/>
    <property type="project" value="UniProtKB-KW"/>
</dbReference>
<dbReference type="Gene3D" id="3.30.200.20">
    <property type="entry name" value="Phosphorylase Kinase, domain 1"/>
    <property type="match status" value="1"/>
</dbReference>
<dbReference type="PANTHER" id="PTHR24055">
    <property type="entry name" value="MITOGEN-ACTIVATED PROTEIN KINASE"/>
    <property type="match status" value="1"/>
</dbReference>
<dbReference type="AlphaFoldDB" id="A0A836BRM0"/>
<dbReference type="FunFam" id="3.30.200.20:FF:000049">
    <property type="entry name" value="cyclin-dependent kinase-like 1 isoform X1"/>
    <property type="match status" value="1"/>
</dbReference>
<feature type="region of interest" description="Disordered" evidence="13">
    <location>
        <begin position="661"/>
        <end position="695"/>
    </location>
</feature>
<feature type="compositionally biased region" description="Pro residues" evidence="13">
    <location>
        <begin position="370"/>
        <end position="390"/>
    </location>
</feature>
<feature type="compositionally biased region" description="Gly residues" evidence="13">
    <location>
        <begin position="300"/>
        <end position="312"/>
    </location>
</feature>
<keyword evidence="8" id="KW-0720">Serine protease</keyword>
<feature type="region of interest" description="Disordered" evidence="13">
    <location>
        <begin position="360"/>
        <end position="395"/>
    </location>
</feature>
<proteinExistence type="predicted"/>
<dbReference type="InterPro" id="IPR017441">
    <property type="entry name" value="Protein_kinase_ATP_BS"/>
</dbReference>
<evidence type="ECO:0000256" key="2">
    <source>
        <dbReference type="ARBA" id="ARBA00022527"/>
    </source>
</evidence>
<feature type="compositionally biased region" description="Basic and acidic residues" evidence="13">
    <location>
        <begin position="680"/>
        <end position="690"/>
    </location>
</feature>
<comment type="caution">
    <text evidence="15">The sequence shown here is derived from an EMBL/GenBank/DDBJ whole genome shotgun (WGS) entry which is preliminary data.</text>
</comment>
<evidence type="ECO:0000256" key="3">
    <source>
        <dbReference type="ARBA" id="ARBA00022670"/>
    </source>
</evidence>
<evidence type="ECO:0000256" key="10">
    <source>
        <dbReference type="ARBA" id="ARBA00047811"/>
    </source>
</evidence>
<dbReference type="InterPro" id="IPR050117">
    <property type="entry name" value="MAPK"/>
</dbReference>
<feature type="region of interest" description="Disordered" evidence="13">
    <location>
        <begin position="532"/>
        <end position="578"/>
    </location>
</feature>
<dbReference type="OrthoDB" id="548217at2759"/>
<feature type="binding site" evidence="12">
    <location>
        <position position="53"/>
    </location>
    <ligand>
        <name>ATP</name>
        <dbReference type="ChEBI" id="CHEBI:30616"/>
    </ligand>
</feature>
<dbReference type="InterPro" id="IPR008271">
    <property type="entry name" value="Ser/Thr_kinase_AS"/>
</dbReference>
<evidence type="ECO:0000259" key="14">
    <source>
        <dbReference type="PROSITE" id="PS50011"/>
    </source>
</evidence>
<keyword evidence="3" id="KW-0645">Protease</keyword>
<feature type="region of interest" description="Disordered" evidence="13">
    <location>
        <begin position="911"/>
        <end position="945"/>
    </location>
</feature>
<dbReference type="EMBL" id="JAEHOE010000110">
    <property type="protein sequence ID" value="KAG2486566.1"/>
    <property type="molecule type" value="Genomic_DNA"/>
</dbReference>
<dbReference type="PROSITE" id="PS50011">
    <property type="entry name" value="PROTEIN_KINASE_DOM"/>
    <property type="match status" value="1"/>
</dbReference>
<dbReference type="Proteomes" id="UP000612055">
    <property type="component" value="Unassembled WGS sequence"/>
</dbReference>
<keyword evidence="5 12" id="KW-0547">Nucleotide-binding</keyword>
<dbReference type="PROSITE" id="PS00138">
    <property type="entry name" value="SUBTILASE_SER"/>
    <property type="match status" value="1"/>
</dbReference>
<accession>A0A836BRM0</accession>
<dbReference type="InterPro" id="IPR011009">
    <property type="entry name" value="Kinase-like_dom_sf"/>
</dbReference>
<evidence type="ECO:0000256" key="8">
    <source>
        <dbReference type="ARBA" id="ARBA00022825"/>
    </source>
</evidence>
<evidence type="ECO:0000256" key="11">
    <source>
        <dbReference type="ARBA" id="ARBA00048367"/>
    </source>
</evidence>
<evidence type="ECO:0000256" key="9">
    <source>
        <dbReference type="ARBA" id="ARBA00022840"/>
    </source>
</evidence>
<feature type="compositionally biased region" description="Low complexity" evidence="13">
    <location>
        <begin position="556"/>
        <end position="566"/>
    </location>
</feature>
<dbReference type="GO" id="GO:0005524">
    <property type="term" value="F:ATP binding"/>
    <property type="evidence" value="ECO:0007669"/>
    <property type="project" value="UniProtKB-UniRule"/>
</dbReference>
<evidence type="ECO:0000256" key="4">
    <source>
        <dbReference type="ARBA" id="ARBA00022679"/>
    </source>
</evidence>
<evidence type="ECO:0000256" key="12">
    <source>
        <dbReference type="PROSITE-ProRule" id="PRU10141"/>
    </source>
</evidence>
<gene>
    <name evidence="15" type="ORF">HYH03_014736</name>
</gene>
<comment type="catalytic activity">
    <reaction evidence="10">
        <text>L-threonyl-[protein] + ATP = O-phospho-L-threonyl-[protein] + ADP + H(+)</text>
        <dbReference type="Rhea" id="RHEA:46608"/>
        <dbReference type="Rhea" id="RHEA-COMP:11060"/>
        <dbReference type="Rhea" id="RHEA-COMP:11605"/>
        <dbReference type="ChEBI" id="CHEBI:15378"/>
        <dbReference type="ChEBI" id="CHEBI:30013"/>
        <dbReference type="ChEBI" id="CHEBI:30616"/>
        <dbReference type="ChEBI" id="CHEBI:61977"/>
        <dbReference type="ChEBI" id="CHEBI:456216"/>
        <dbReference type="EC" id="2.7.11.22"/>
    </reaction>
</comment>
<name>A0A836BRM0_9CHLO</name>
<feature type="compositionally biased region" description="Gly residues" evidence="13">
    <location>
        <begin position="863"/>
        <end position="873"/>
    </location>
</feature>
<keyword evidence="4" id="KW-0808">Transferase</keyword>
<keyword evidence="6" id="KW-0418">Kinase</keyword>
<evidence type="ECO:0000256" key="7">
    <source>
        <dbReference type="ARBA" id="ARBA00022801"/>
    </source>
</evidence>
<dbReference type="EC" id="2.7.11.22" evidence="1"/>
<keyword evidence="7" id="KW-0378">Hydrolase</keyword>
<evidence type="ECO:0000313" key="16">
    <source>
        <dbReference type="Proteomes" id="UP000612055"/>
    </source>
</evidence>
<evidence type="ECO:0000256" key="13">
    <source>
        <dbReference type="SAM" id="MobiDB-lite"/>
    </source>
</evidence>
<protein>
    <recommendedName>
        <fullName evidence="1">cyclin-dependent kinase</fullName>
        <ecNumber evidence="1">2.7.11.22</ecNumber>
    </recommendedName>
</protein>
<dbReference type="Pfam" id="PF00069">
    <property type="entry name" value="Pkinase"/>
    <property type="match status" value="1"/>
</dbReference>
<keyword evidence="16" id="KW-1185">Reference proteome</keyword>
<dbReference type="PROSITE" id="PS00107">
    <property type="entry name" value="PROTEIN_KINASE_ATP"/>
    <property type="match status" value="1"/>
</dbReference>
<reference evidence="15" key="1">
    <citation type="journal article" date="2020" name="bioRxiv">
        <title>Comparative genomics of Chlamydomonas.</title>
        <authorList>
            <person name="Craig R.J."/>
            <person name="Hasan A.R."/>
            <person name="Ness R.W."/>
            <person name="Keightley P.D."/>
        </authorList>
    </citation>
    <scope>NUCLEOTIDE SEQUENCE</scope>
    <source>
        <strain evidence="15">CCAP 11/70</strain>
    </source>
</reference>
<comment type="catalytic activity">
    <reaction evidence="11">
        <text>L-seryl-[protein] + ATP = O-phospho-L-seryl-[protein] + ADP + H(+)</text>
        <dbReference type="Rhea" id="RHEA:17989"/>
        <dbReference type="Rhea" id="RHEA-COMP:9863"/>
        <dbReference type="Rhea" id="RHEA-COMP:11604"/>
        <dbReference type="ChEBI" id="CHEBI:15378"/>
        <dbReference type="ChEBI" id="CHEBI:29999"/>
        <dbReference type="ChEBI" id="CHEBI:30616"/>
        <dbReference type="ChEBI" id="CHEBI:83421"/>
        <dbReference type="ChEBI" id="CHEBI:456216"/>
        <dbReference type="EC" id="2.7.11.22"/>
    </reaction>
</comment>
<keyword evidence="2" id="KW-0723">Serine/threonine-protein kinase</keyword>
<sequence length="1170" mass="115239">MAEGRPQTESCADTRQRKGTVGDYAQLRPLGEGSFSVVYECLQLSTGRRVAVKRFKDEHVDPLTRRLALRELRVLRALPAHPNVVTLLDAFRSSSGRLYMTFELLGASLVQEMHCHPRGRLPPSLLRCVAWQLLGALEHCHAHGVVHRDVKPANVLVDNVAGSAAGETAAVVKLCDFGLARWLPGREPLPSGEGGHVPRSNRPGAAMTEYVVTRWYRAPELLVGNNQYDSAVDIWSFGCLMAELATGRPLFYGASESDQLWHIVRCLGPLPYGSRALTSSSRQAGGLMKGADATSRPAAGSGGGGGTGPGGGGTAAHGYRGLAQRLGSAAEPTLLQLVGLCLALDPAARPTAAQLRQLPYFGGGLGQAPRPAPSPRPQPSAEVPPQPAPGWPLSAPARPVVVLPSSQPNPPPAAAAAAPAAPAAPAAAAATSSSLPAPAPAAGAGDQLPRARASANAAALASAPGAVTAAASAAVSGGGGSADCGPRVLLGDGVERGQLSISMSASGHVRGMGAAPGVTAGEVWHAASQIQSGATDAAVGDAKGPEEGQGADGGLASASAETSAEAPRQVRQAPQARPNGSAAVAVAAAAALTAPPSPQRLLMRYAISSPQPGVPYASQPHATSGTVPEASAAAAAASQRRLAEVSGTSAAVDSAASGGLLSGAALSPPPPLAPPAPKRRGAEGRARRSEGGWGSRGVSRIVQAIGGLLPLSRRGVAGADSIGGIGRVGSPVALGGAASTGTSAAGPAAAAAAAAGRRLGGTQPRGLFNRSSLPAGPPRACTTDQAFSRPSLDSIAPCGMGAGGGGGSAAAFRSRAATAVAAATASAAAASVETMSGSMRSAMAAFLDGEDGPTGHSAAAPAAGGGGSGGGEYGTSVVPSRSLHGVLMEEDEPAENGEDVWEDLNATGMRLRSSSQSVHRQRAGRAPRTVSRGMSAGGGSRSGPAASAADAAAVAAQGWVAVVSSNPAAAAAPASVSQPGGLAALAAAATAAAQSASAGGGRQTRSSLAAAVSRMLNVVSGGAGGGGGDDGGDEGRTSRLRRMAYVKSNSSVTDTEEPIAADSRWHPGESVAAGVWGSGSAGMEPGAGHLAAAGPPTAVLGRSSLASVHEMETELVEAAPAPTDEGGGAPLGTEEGGRVDGGGGAARRGFGRGLAKALARRVKKALGSGS</sequence>
<keyword evidence="9 12" id="KW-0067">ATP-binding</keyword>
<evidence type="ECO:0000256" key="5">
    <source>
        <dbReference type="ARBA" id="ARBA00022741"/>
    </source>
</evidence>
<dbReference type="PROSITE" id="PS00108">
    <property type="entry name" value="PROTEIN_KINASE_ST"/>
    <property type="match status" value="1"/>
</dbReference>
<evidence type="ECO:0000256" key="1">
    <source>
        <dbReference type="ARBA" id="ARBA00012425"/>
    </source>
</evidence>
<dbReference type="GO" id="GO:0008236">
    <property type="term" value="F:serine-type peptidase activity"/>
    <property type="evidence" value="ECO:0007669"/>
    <property type="project" value="UniProtKB-KW"/>
</dbReference>
<evidence type="ECO:0000256" key="6">
    <source>
        <dbReference type="ARBA" id="ARBA00022777"/>
    </source>
</evidence>
<feature type="region of interest" description="Disordered" evidence="13">
    <location>
        <begin position="613"/>
        <end position="632"/>
    </location>
</feature>
<feature type="domain" description="Protein kinase" evidence="14">
    <location>
        <begin position="24"/>
        <end position="361"/>
    </location>
</feature>